<dbReference type="SUPFAM" id="SSF53474">
    <property type="entry name" value="alpha/beta-Hydrolases"/>
    <property type="match status" value="1"/>
</dbReference>
<comment type="caution">
    <text evidence="3">The sequence shown here is derived from an EMBL/GenBank/DDBJ whole genome shotgun (WGS) entry which is preliminary data.</text>
</comment>
<dbReference type="EMBL" id="JALPRF010000003">
    <property type="protein sequence ID" value="MCK8493816.1"/>
    <property type="molecule type" value="Genomic_DNA"/>
</dbReference>
<dbReference type="InterPro" id="IPR029058">
    <property type="entry name" value="AB_hydrolase_fold"/>
</dbReference>
<reference evidence="3 4" key="1">
    <citation type="submission" date="2022-04" db="EMBL/GenBank/DDBJ databases">
        <title>Spirosoma sp. strain RP8 genome sequencing and assembly.</title>
        <authorList>
            <person name="Jung Y."/>
        </authorList>
    </citation>
    <scope>NUCLEOTIDE SEQUENCE [LARGE SCALE GENOMIC DNA]</scope>
    <source>
        <strain evidence="3 4">RP8</strain>
    </source>
</reference>
<keyword evidence="1" id="KW-0732">Signal</keyword>
<evidence type="ECO:0000259" key="2">
    <source>
        <dbReference type="Pfam" id="PF12697"/>
    </source>
</evidence>
<keyword evidence="3" id="KW-0378">Hydrolase</keyword>
<proteinExistence type="predicted"/>
<evidence type="ECO:0000313" key="4">
    <source>
        <dbReference type="Proteomes" id="UP001202180"/>
    </source>
</evidence>
<dbReference type="RefSeq" id="WP_248478448.1">
    <property type="nucleotide sequence ID" value="NZ_JALPRF010000003.1"/>
</dbReference>
<dbReference type="PANTHER" id="PTHR43798">
    <property type="entry name" value="MONOACYLGLYCEROL LIPASE"/>
    <property type="match status" value="1"/>
</dbReference>
<organism evidence="3 4">
    <name type="scientific">Spirosoma liriopis</name>
    <dbReference type="NCBI Taxonomy" id="2937440"/>
    <lineage>
        <taxon>Bacteria</taxon>
        <taxon>Pseudomonadati</taxon>
        <taxon>Bacteroidota</taxon>
        <taxon>Cytophagia</taxon>
        <taxon>Cytophagales</taxon>
        <taxon>Cytophagaceae</taxon>
        <taxon>Spirosoma</taxon>
    </lineage>
</organism>
<evidence type="ECO:0000313" key="3">
    <source>
        <dbReference type="EMBL" id="MCK8493816.1"/>
    </source>
</evidence>
<dbReference type="Gene3D" id="3.40.50.1820">
    <property type="entry name" value="alpha/beta hydrolase"/>
    <property type="match status" value="1"/>
</dbReference>
<dbReference type="InterPro" id="IPR050266">
    <property type="entry name" value="AB_hydrolase_sf"/>
</dbReference>
<dbReference type="Pfam" id="PF12697">
    <property type="entry name" value="Abhydrolase_6"/>
    <property type="match status" value="1"/>
</dbReference>
<evidence type="ECO:0000256" key="1">
    <source>
        <dbReference type="SAM" id="SignalP"/>
    </source>
</evidence>
<feature type="signal peptide" evidence="1">
    <location>
        <begin position="1"/>
        <end position="21"/>
    </location>
</feature>
<accession>A0ABT0HNS1</accession>
<name>A0ABT0HNS1_9BACT</name>
<feature type="domain" description="AB hydrolase-1" evidence="2">
    <location>
        <begin position="37"/>
        <end position="272"/>
    </location>
</feature>
<sequence length="279" mass="31488">MRIVRLVLLVTSLLFSLRTQAQQTAFTVKVTGQGEPVLLLPGFACTADVWKETVAAISANHECHAFTFAGFGDVPPIGFPWLPTIKEQLIDYVKKKNLKQATIIGHSLGGTLGMWLVTSEPTLFKKLIAVDALPCTGALLMPTFKASQMVYDNPYSKQQLAMDSVHFHQMARQMASGMSLNQTKHGQLVDWMMKADRKTYVYGYIDLLRLDLRDDLANTTVPIVVLAATHPNRQQVETTWNQQLAKLKEKRIYYADQSAHFIMYDQPAWFIAKIRENLQ</sequence>
<dbReference type="Proteomes" id="UP001202180">
    <property type="component" value="Unassembled WGS sequence"/>
</dbReference>
<dbReference type="GO" id="GO:0016787">
    <property type="term" value="F:hydrolase activity"/>
    <property type="evidence" value="ECO:0007669"/>
    <property type="project" value="UniProtKB-KW"/>
</dbReference>
<keyword evidence="4" id="KW-1185">Reference proteome</keyword>
<dbReference type="InterPro" id="IPR000073">
    <property type="entry name" value="AB_hydrolase_1"/>
</dbReference>
<feature type="chain" id="PRO_5046505821" evidence="1">
    <location>
        <begin position="22"/>
        <end position="279"/>
    </location>
</feature>
<protein>
    <submittedName>
        <fullName evidence="3">Alpha/beta hydrolase</fullName>
    </submittedName>
</protein>
<gene>
    <name evidence="3" type="ORF">M0L20_18260</name>
</gene>